<reference evidence="1 2" key="1">
    <citation type="submission" date="2017-05" db="EMBL/GenBank/DDBJ databases">
        <title>Full genome sequence of Pseudorhodoplanes sinuspersici.</title>
        <authorList>
            <person name="Dastgheib S.M.M."/>
            <person name="Shavandi M."/>
            <person name="Tirandaz H."/>
        </authorList>
    </citation>
    <scope>NUCLEOTIDE SEQUENCE [LARGE SCALE GENOMIC DNA]</scope>
    <source>
        <strain evidence="1 2">RIPI110</strain>
    </source>
</reference>
<dbReference type="OrthoDB" id="8455641at2"/>
<organism evidence="1 2">
    <name type="scientific">Pseudorhodoplanes sinuspersici</name>
    <dbReference type="NCBI Taxonomy" id="1235591"/>
    <lineage>
        <taxon>Bacteria</taxon>
        <taxon>Pseudomonadati</taxon>
        <taxon>Pseudomonadota</taxon>
        <taxon>Alphaproteobacteria</taxon>
        <taxon>Hyphomicrobiales</taxon>
        <taxon>Pseudorhodoplanes</taxon>
    </lineage>
</organism>
<protein>
    <recommendedName>
        <fullName evidence="3">Hypervirulence associated protein TUDOR domain-containing protein</fullName>
    </recommendedName>
</protein>
<keyword evidence="2" id="KW-1185">Reference proteome</keyword>
<dbReference type="RefSeq" id="WP_086089842.1">
    <property type="nucleotide sequence ID" value="NZ_CP021112.1"/>
</dbReference>
<dbReference type="Proteomes" id="UP000194137">
    <property type="component" value="Chromosome"/>
</dbReference>
<sequence length="70" mass="8189">MEWSVLKSHKYTVGQTVRYMAGPLNRATADGSYKIIKLLPPDGDEHQYRIRNTEEAFERVAKESQLDRHR</sequence>
<dbReference type="EMBL" id="CP021112">
    <property type="protein sequence ID" value="ARQ01451.1"/>
    <property type="molecule type" value="Genomic_DNA"/>
</dbReference>
<gene>
    <name evidence="1" type="ORF">CAK95_21835</name>
</gene>
<dbReference type="AlphaFoldDB" id="A0A1W6ZWF0"/>
<proteinExistence type="predicted"/>
<dbReference type="KEGG" id="psin:CAK95_21835"/>
<evidence type="ECO:0000313" key="1">
    <source>
        <dbReference type="EMBL" id="ARQ01451.1"/>
    </source>
</evidence>
<name>A0A1W6ZWF0_9HYPH</name>
<accession>A0A1W6ZWF0</accession>
<evidence type="ECO:0008006" key="3">
    <source>
        <dbReference type="Google" id="ProtNLM"/>
    </source>
</evidence>
<evidence type="ECO:0000313" key="2">
    <source>
        <dbReference type="Proteomes" id="UP000194137"/>
    </source>
</evidence>